<evidence type="ECO:0000313" key="12">
    <source>
        <dbReference type="RefSeq" id="XP_032806762.1"/>
    </source>
</evidence>
<evidence type="ECO:0000313" key="11">
    <source>
        <dbReference type="RefSeq" id="XP_032806761.1"/>
    </source>
</evidence>
<keyword evidence="7" id="KW-0968">Cytoplasmic vesicle</keyword>
<dbReference type="GO" id="GO:0030659">
    <property type="term" value="C:cytoplasmic vesicle membrane"/>
    <property type="evidence" value="ECO:0007669"/>
    <property type="project" value="UniProtKB-SubCell"/>
</dbReference>
<dbReference type="GeneID" id="116940709"/>
<sequence>MVKVGAGLGGKPCGDGGVPPGAPEGPPSWEGEGSPALMSPLDVTQLHYPVPDKIIIKTRTNFQPQPKRRGKLGIPNVTEFTVNFNDSASEKFKLTLLVMFGLAFLACVVFLVVYKVYKYEQSCPEGSYLQHKRCVPVGLMESYYAGEGVEPPGRFLTLVNRYTVVRQSLSHTASHQPAARDNNNNNDNDDGGDDGDDAGASPWGGGAGTEIGAEGKGVAGVAGGTPPPARLEEPSASV</sequence>
<evidence type="ECO:0000256" key="4">
    <source>
        <dbReference type="ARBA" id="ARBA00022692"/>
    </source>
</evidence>
<feature type="compositionally biased region" description="Gly residues" evidence="8">
    <location>
        <begin position="202"/>
        <end position="223"/>
    </location>
</feature>
<evidence type="ECO:0000256" key="2">
    <source>
        <dbReference type="ARBA" id="ARBA00004167"/>
    </source>
</evidence>
<feature type="transmembrane region" description="Helical" evidence="9">
    <location>
        <begin position="94"/>
        <end position="114"/>
    </location>
</feature>
<keyword evidence="4 9" id="KW-0812">Transmembrane</keyword>
<dbReference type="AlphaFoldDB" id="A0AAJ7SYD7"/>
<comment type="subcellular location">
    <subcellularLocation>
        <location evidence="1">Cytoplasmic vesicle membrane</location>
    </subcellularLocation>
    <subcellularLocation>
        <location evidence="2">Membrane</location>
        <topology evidence="2">Single-pass membrane protein</topology>
    </subcellularLocation>
</comment>
<evidence type="ECO:0000256" key="7">
    <source>
        <dbReference type="ARBA" id="ARBA00023329"/>
    </source>
</evidence>
<name>A0AAJ7SYD7_PETMA</name>
<evidence type="ECO:0000256" key="5">
    <source>
        <dbReference type="ARBA" id="ARBA00022989"/>
    </source>
</evidence>
<feature type="compositionally biased region" description="Gly residues" evidence="8">
    <location>
        <begin position="1"/>
        <end position="19"/>
    </location>
</feature>
<dbReference type="PANTHER" id="PTHR28546">
    <property type="entry name" value="NEURONAL VESICLE TRAFFICKING-ASSOCIATED PROTEIN 2-RELATED"/>
    <property type="match status" value="1"/>
</dbReference>
<comment type="similarity">
    <text evidence="3">Belongs to the NSG family.</text>
</comment>
<dbReference type="GO" id="GO:0048268">
    <property type="term" value="P:clathrin coat assembly"/>
    <property type="evidence" value="ECO:0007669"/>
    <property type="project" value="InterPro"/>
</dbReference>
<reference evidence="11 12" key="1">
    <citation type="submission" date="2025-04" db="UniProtKB">
        <authorList>
            <consortium name="RefSeq"/>
        </authorList>
    </citation>
    <scope>IDENTIFICATION</scope>
    <source>
        <tissue evidence="11 12">Sperm</tissue>
    </source>
</reference>
<evidence type="ECO:0000256" key="3">
    <source>
        <dbReference type="ARBA" id="ARBA00007767"/>
    </source>
</evidence>
<dbReference type="GO" id="GO:0016197">
    <property type="term" value="P:endosomal transport"/>
    <property type="evidence" value="ECO:0007669"/>
    <property type="project" value="TreeGrafter"/>
</dbReference>
<keyword evidence="6 9" id="KW-0472">Membrane</keyword>
<organism evidence="10 12">
    <name type="scientific">Petromyzon marinus</name>
    <name type="common">Sea lamprey</name>
    <dbReference type="NCBI Taxonomy" id="7757"/>
    <lineage>
        <taxon>Eukaryota</taxon>
        <taxon>Metazoa</taxon>
        <taxon>Chordata</taxon>
        <taxon>Craniata</taxon>
        <taxon>Vertebrata</taxon>
        <taxon>Cyclostomata</taxon>
        <taxon>Hyperoartia</taxon>
        <taxon>Petromyzontiformes</taxon>
        <taxon>Petromyzontidae</taxon>
        <taxon>Petromyzon</taxon>
    </lineage>
</organism>
<dbReference type="RefSeq" id="XP_032806762.1">
    <property type="nucleotide sequence ID" value="XM_032950871.1"/>
</dbReference>
<accession>A0AAJ7SYD7</accession>
<feature type="region of interest" description="Disordered" evidence="8">
    <location>
        <begin position="170"/>
        <end position="238"/>
    </location>
</feature>
<feature type="compositionally biased region" description="Acidic residues" evidence="8">
    <location>
        <begin position="187"/>
        <end position="197"/>
    </location>
</feature>
<evidence type="ECO:0000256" key="1">
    <source>
        <dbReference type="ARBA" id="ARBA00004156"/>
    </source>
</evidence>
<dbReference type="KEGG" id="pmrn:116940709"/>
<keyword evidence="5 9" id="KW-1133">Transmembrane helix</keyword>
<proteinExistence type="inferred from homology"/>
<evidence type="ECO:0000256" key="8">
    <source>
        <dbReference type="SAM" id="MobiDB-lite"/>
    </source>
</evidence>
<dbReference type="Proteomes" id="UP001318040">
    <property type="component" value="Chromosome 9"/>
</dbReference>
<evidence type="ECO:0000256" key="9">
    <source>
        <dbReference type="SAM" id="Phobius"/>
    </source>
</evidence>
<dbReference type="GO" id="GO:0005768">
    <property type="term" value="C:endosome"/>
    <property type="evidence" value="ECO:0007669"/>
    <property type="project" value="TreeGrafter"/>
</dbReference>
<dbReference type="Pfam" id="PF06387">
    <property type="entry name" value="Calcyon"/>
    <property type="match status" value="1"/>
</dbReference>
<keyword evidence="10" id="KW-1185">Reference proteome</keyword>
<dbReference type="GO" id="GO:0032051">
    <property type="term" value="F:clathrin light chain binding"/>
    <property type="evidence" value="ECO:0007669"/>
    <property type="project" value="InterPro"/>
</dbReference>
<evidence type="ECO:0000256" key="6">
    <source>
        <dbReference type="ARBA" id="ARBA00023136"/>
    </source>
</evidence>
<evidence type="ECO:0000313" key="10">
    <source>
        <dbReference type="Proteomes" id="UP001318040"/>
    </source>
</evidence>
<protein>
    <submittedName>
        <fullName evidence="11 12">Neuronal vesicle trafficking-associated protein 1-like</fullName>
    </submittedName>
</protein>
<dbReference type="InterPro" id="IPR009431">
    <property type="entry name" value="NSG"/>
</dbReference>
<dbReference type="RefSeq" id="XP_032806761.1">
    <property type="nucleotide sequence ID" value="XM_032950870.1"/>
</dbReference>
<gene>
    <name evidence="11 12" type="primary">LOC116940709</name>
</gene>
<feature type="region of interest" description="Disordered" evidence="8">
    <location>
        <begin position="1"/>
        <end position="34"/>
    </location>
</feature>